<accession>A0AAD3HIL5</accession>
<feature type="non-terminal residue" evidence="3">
    <location>
        <position position="1"/>
    </location>
</feature>
<evidence type="ECO:0000256" key="1">
    <source>
        <dbReference type="SAM" id="MobiDB-lite"/>
    </source>
</evidence>
<dbReference type="AlphaFoldDB" id="A0AAD3HIL5"/>
<evidence type="ECO:0008006" key="5">
    <source>
        <dbReference type="Google" id="ProtNLM"/>
    </source>
</evidence>
<proteinExistence type="predicted"/>
<keyword evidence="2" id="KW-0472">Membrane</keyword>
<evidence type="ECO:0000313" key="4">
    <source>
        <dbReference type="Proteomes" id="UP001054857"/>
    </source>
</evidence>
<comment type="caution">
    <text evidence="3">The sequence shown here is derived from an EMBL/GenBank/DDBJ whole genome shotgun (WGS) entry which is preliminary data.</text>
</comment>
<keyword evidence="4" id="KW-1185">Reference proteome</keyword>
<feature type="transmembrane region" description="Helical" evidence="2">
    <location>
        <begin position="51"/>
        <end position="71"/>
    </location>
</feature>
<keyword evidence="2" id="KW-1133">Transmembrane helix</keyword>
<dbReference type="EMBL" id="BMAR01000003">
    <property type="protein sequence ID" value="GFR42679.1"/>
    <property type="molecule type" value="Genomic_DNA"/>
</dbReference>
<feature type="compositionally biased region" description="Low complexity" evidence="1">
    <location>
        <begin position="26"/>
        <end position="40"/>
    </location>
</feature>
<sequence length="140" mass="13805">MGGLHQVHSHRSSSGNNAGVLALDLPPTRTMHSSSTSRSPGKLEHATRSQLFGVLSLLATAFLWGSYSPVLKFLFTSPHPPSAALMTACQSLLAAVLLLASASLGGGWGGGSASALRGGVRLGSSGGSGPSGVAAAAVAG</sequence>
<feature type="transmembrane region" description="Helical" evidence="2">
    <location>
        <begin position="83"/>
        <end position="108"/>
    </location>
</feature>
<evidence type="ECO:0000313" key="3">
    <source>
        <dbReference type="EMBL" id="GFR42679.1"/>
    </source>
</evidence>
<reference evidence="3 4" key="1">
    <citation type="journal article" date="2021" name="Sci. Rep.">
        <title>Genome sequencing of the multicellular alga Astrephomene provides insights into convergent evolution of germ-soma differentiation.</title>
        <authorList>
            <person name="Yamashita S."/>
            <person name="Yamamoto K."/>
            <person name="Matsuzaki R."/>
            <person name="Suzuki S."/>
            <person name="Yamaguchi H."/>
            <person name="Hirooka S."/>
            <person name="Minakuchi Y."/>
            <person name="Miyagishima S."/>
            <person name="Kawachi M."/>
            <person name="Toyoda A."/>
            <person name="Nozaki H."/>
        </authorList>
    </citation>
    <scope>NUCLEOTIDE SEQUENCE [LARGE SCALE GENOMIC DNA]</scope>
    <source>
        <strain evidence="3 4">NIES-4017</strain>
    </source>
</reference>
<protein>
    <recommendedName>
        <fullName evidence="5">EamA domain-containing protein</fullName>
    </recommendedName>
</protein>
<keyword evidence="2" id="KW-0812">Transmembrane</keyword>
<dbReference type="Proteomes" id="UP001054857">
    <property type="component" value="Unassembled WGS sequence"/>
</dbReference>
<gene>
    <name evidence="3" type="ORF">Agub_g3490</name>
</gene>
<evidence type="ECO:0000256" key="2">
    <source>
        <dbReference type="SAM" id="Phobius"/>
    </source>
</evidence>
<organism evidence="3 4">
    <name type="scientific">Astrephomene gubernaculifera</name>
    <dbReference type="NCBI Taxonomy" id="47775"/>
    <lineage>
        <taxon>Eukaryota</taxon>
        <taxon>Viridiplantae</taxon>
        <taxon>Chlorophyta</taxon>
        <taxon>core chlorophytes</taxon>
        <taxon>Chlorophyceae</taxon>
        <taxon>CS clade</taxon>
        <taxon>Chlamydomonadales</taxon>
        <taxon>Astrephomenaceae</taxon>
        <taxon>Astrephomene</taxon>
    </lineage>
</organism>
<name>A0AAD3HIL5_9CHLO</name>
<feature type="region of interest" description="Disordered" evidence="1">
    <location>
        <begin position="1"/>
        <end position="43"/>
    </location>
</feature>